<accession>A0A7J5HFV7</accession>
<protein>
    <submittedName>
        <fullName evidence="1">Exo-alpha-sialidase</fullName>
    </submittedName>
</protein>
<dbReference type="CDD" id="cd15482">
    <property type="entry name" value="Sialidase_non-viral"/>
    <property type="match status" value="1"/>
</dbReference>
<dbReference type="Gene3D" id="2.130.10.10">
    <property type="entry name" value="YVTN repeat-like/Quinoprotein amine dehydrogenase"/>
    <property type="match status" value="2"/>
</dbReference>
<dbReference type="EMBL" id="WCTR01000023">
    <property type="protein sequence ID" value="KAB4208682.1"/>
    <property type="molecule type" value="Genomic_DNA"/>
</dbReference>
<organism evidence="1 2">
    <name type="scientific">Bacteroides uniformis</name>
    <dbReference type="NCBI Taxonomy" id="820"/>
    <lineage>
        <taxon>Bacteria</taxon>
        <taxon>Pseudomonadati</taxon>
        <taxon>Bacteroidota</taxon>
        <taxon>Bacteroidia</taxon>
        <taxon>Bacteroidales</taxon>
        <taxon>Bacteroidaceae</taxon>
        <taxon>Bacteroides</taxon>
    </lineage>
</organism>
<dbReference type="AlphaFoldDB" id="A0A7J5HFV7"/>
<proteinExistence type="predicted"/>
<evidence type="ECO:0000313" key="2">
    <source>
        <dbReference type="Proteomes" id="UP000466952"/>
    </source>
</evidence>
<sequence>MSVLKRRSNNIKDGQYVIAFSDSRALIDISKDCGMTWTRRQPSDLPNVNEYFFSNDRTRIAMSGDGRHIYCSCYMANVGLLRSTDFLETAEPFKPDNCYSVYSIACNGRGNLVAIVCQNSNNKYDLMLSGDYGKTWRVSNGLKDNTVPLMGVEMSHSGRYVVAYASNSPYYTTHELFISSDYGETFSSEIFRGPITKIAISGDGKYMLCCCNRESSSKLYYAYYSGDYGKTWTKITDSSFSARTLAVSYDGKYMVIEGGYSYSGARISADYGKTWALKHSVIGNSFALGLSSDGKYAIAQESSSPYRMFKSSDYLGSFTEINTAPLTSLGIRANYRFIIMNKNRL</sequence>
<name>A0A7J5HFV7_BACUN</name>
<dbReference type="SUPFAM" id="SSF110296">
    <property type="entry name" value="Oligoxyloglucan reducing end-specific cellobiohydrolase"/>
    <property type="match status" value="1"/>
</dbReference>
<comment type="caution">
    <text evidence="1">The sequence shown here is derived from an EMBL/GenBank/DDBJ whole genome shotgun (WGS) entry which is preliminary data.</text>
</comment>
<gene>
    <name evidence="1" type="ORF">GAP55_21325</name>
</gene>
<evidence type="ECO:0000313" key="1">
    <source>
        <dbReference type="EMBL" id="KAB4208682.1"/>
    </source>
</evidence>
<dbReference type="RefSeq" id="WP_005837076.1">
    <property type="nucleotide sequence ID" value="NZ_JADNJE010000007.1"/>
</dbReference>
<dbReference type="Proteomes" id="UP000466952">
    <property type="component" value="Unassembled WGS sequence"/>
</dbReference>
<reference evidence="1 2" key="1">
    <citation type="journal article" date="2019" name="Nat. Med.">
        <title>A library of human gut bacterial isolates paired with longitudinal multiomics data enables mechanistic microbiome research.</title>
        <authorList>
            <person name="Poyet M."/>
            <person name="Groussin M."/>
            <person name="Gibbons S.M."/>
            <person name="Avila-Pacheco J."/>
            <person name="Jiang X."/>
            <person name="Kearney S.M."/>
            <person name="Perrotta A.R."/>
            <person name="Berdy B."/>
            <person name="Zhao S."/>
            <person name="Lieberman T.D."/>
            <person name="Swanson P.K."/>
            <person name="Smith M."/>
            <person name="Roesemann S."/>
            <person name="Alexander J.E."/>
            <person name="Rich S.A."/>
            <person name="Livny J."/>
            <person name="Vlamakis H."/>
            <person name="Clish C."/>
            <person name="Bullock K."/>
            <person name="Deik A."/>
            <person name="Scott J."/>
            <person name="Pierce K.A."/>
            <person name="Xavier R.J."/>
            <person name="Alm E.J."/>
        </authorList>
    </citation>
    <scope>NUCLEOTIDE SEQUENCE [LARGE SCALE GENOMIC DNA]</scope>
    <source>
        <strain evidence="1 2">BIOML-A11</strain>
    </source>
</reference>
<dbReference type="InterPro" id="IPR015943">
    <property type="entry name" value="WD40/YVTN_repeat-like_dom_sf"/>
</dbReference>